<accession>A0AAU6Q4V2</accession>
<proteinExistence type="predicted"/>
<dbReference type="RefSeq" id="WP_339096382.1">
    <property type="nucleotide sequence ID" value="NZ_CP149782.1"/>
</dbReference>
<evidence type="ECO:0000313" key="1">
    <source>
        <dbReference type="EMBL" id="WYF45201.1"/>
    </source>
</evidence>
<dbReference type="EMBL" id="CP149782">
    <property type="protein sequence ID" value="WYF45201.1"/>
    <property type="molecule type" value="Genomic_DNA"/>
</dbReference>
<reference evidence="1" key="1">
    <citation type="submission" date="2024-03" db="EMBL/GenBank/DDBJ databases">
        <title>Deinococcus weizhi sp. nov., isolated from human skin.</title>
        <authorList>
            <person name="Wei Z."/>
            <person name="Tian F."/>
            <person name="Yang C."/>
            <person name="Xin L.T."/>
            <person name="Wen Z.J."/>
            <person name="Lan K.C."/>
            <person name="Yu L."/>
            <person name="Zhe W."/>
            <person name="Dan F.D."/>
            <person name="Jun W."/>
            <person name="Rui Z."/>
            <person name="Yong X.J."/>
            <person name="Ting Y."/>
            <person name="Wei X."/>
            <person name="Xu Z.G."/>
            <person name="Xin Z."/>
            <person name="Dong F.G."/>
            <person name="Ni X.M."/>
            <person name="Zheng M.G."/>
            <person name="Chun Y."/>
            <person name="Qian W.X."/>
        </authorList>
    </citation>
    <scope>NUCLEOTIDE SEQUENCE</scope>
    <source>
        <strain evidence="1">VB142</strain>
    </source>
</reference>
<sequence length="311" mass="33336">MKLSAVLPEPVGRAAFLSLEAEAQLVGVGESLVSQLSTLLRSMEPELRTLLGMQADLPPRAPLPWTLLTEGEHPGWPLLALSDPPAFPAAAAARLVTHLATAYQVMPAAQRRQWAERNTPAQAEPPSWARLLAELAVAQAVPALLGFWGVLSACVGLNVRHRPQAAALLEADLLRLGTELTQPGPLAEAAVWSALWPLHGGLSFPGRAEVMRVAQALRAPRPQPLPLPDEPQLQEWLAGQLPHLSEGALGQLAAQLHGRQPTPGQDPSSGICLSCEPGAVAYWLRRRREVQLVTCSGPEARVGNWVWSVGH</sequence>
<protein>
    <submittedName>
        <fullName evidence="1">Uncharacterized protein</fullName>
    </submittedName>
</protein>
<organism evidence="1">
    <name type="scientific">Deinococcus sp. VB142</name>
    <dbReference type="NCBI Taxonomy" id="3112952"/>
    <lineage>
        <taxon>Bacteria</taxon>
        <taxon>Thermotogati</taxon>
        <taxon>Deinococcota</taxon>
        <taxon>Deinococci</taxon>
        <taxon>Deinococcales</taxon>
        <taxon>Deinococcaceae</taxon>
        <taxon>Deinococcus</taxon>
    </lineage>
</organism>
<dbReference type="AlphaFoldDB" id="A0AAU6Q4V2"/>
<gene>
    <name evidence="1" type="ORF">WDJ50_03505</name>
</gene>
<name>A0AAU6Q4V2_9DEIO</name>